<dbReference type="InterPro" id="IPR001258">
    <property type="entry name" value="NHL_repeat"/>
</dbReference>
<dbReference type="KEGG" id="hro:HELRODRAFT_190746"/>
<evidence type="ECO:0000313" key="6">
    <source>
        <dbReference type="EnsemblMetazoa" id="HelroP190746"/>
    </source>
</evidence>
<dbReference type="InterPro" id="IPR050952">
    <property type="entry name" value="TRIM-NHL_E3_ligases"/>
</dbReference>
<evidence type="ECO:0000256" key="1">
    <source>
        <dbReference type="ARBA" id="ARBA00022737"/>
    </source>
</evidence>
<dbReference type="InterPro" id="IPR011042">
    <property type="entry name" value="6-blade_b-propeller_TolB-like"/>
</dbReference>
<dbReference type="EMBL" id="AMQM01003268">
    <property type="status" value="NOT_ANNOTATED_CDS"/>
    <property type="molecule type" value="Genomic_DNA"/>
</dbReference>
<dbReference type="EMBL" id="KB096080">
    <property type="protein sequence ID" value="ESO08484.1"/>
    <property type="molecule type" value="Genomic_DNA"/>
</dbReference>
<gene>
    <name evidence="6" type="primary">20211690</name>
    <name evidence="5" type="ORF">HELRODRAFT_190746</name>
</gene>
<dbReference type="GO" id="GO:0061630">
    <property type="term" value="F:ubiquitin protein ligase activity"/>
    <property type="evidence" value="ECO:0000318"/>
    <property type="project" value="GO_Central"/>
</dbReference>
<dbReference type="Pfam" id="PF01436">
    <property type="entry name" value="NHL"/>
    <property type="match status" value="1"/>
</dbReference>
<evidence type="ECO:0000313" key="5">
    <source>
        <dbReference type="EMBL" id="ESO08484.1"/>
    </source>
</evidence>
<feature type="chain" id="PRO_5010980892" evidence="4">
    <location>
        <begin position="20"/>
        <end position="850"/>
    </location>
</feature>
<dbReference type="GO" id="GO:0043161">
    <property type="term" value="P:proteasome-mediated ubiquitin-dependent protein catabolic process"/>
    <property type="evidence" value="ECO:0000318"/>
    <property type="project" value="GO_Central"/>
</dbReference>
<organism evidence="6 7">
    <name type="scientific">Helobdella robusta</name>
    <name type="common">Californian leech</name>
    <dbReference type="NCBI Taxonomy" id="6412"/>
    <lineage>
        <taxon>Eukaryota</taxon>
        <taxon>Metazoa</taxon>
        <taxon>Spiralia</taxon>
        <taxon>Lophotrochozoa</taxon>
        <taxon>Annelida</taxon>
        <taxon>Clitellata</taxon>
        <taxon>Hirudinea</taxon>
        <taxon>Rhynchobdellida</taxon>
        <taxon>Glossiphoniidae</taxon>
        <taxon>Helobdella</taxon>
    </lineage>
</organism>
<dbReference type="PANTHER" id="PTHR24104">
    <property type="entry name" value="E3 UBIQUITIN-PROTEIN LIGASE NHLRC1-RELATED"/>
    <property type="match status" value="1"/>
</dbReference>
<feature type="repeat" description="NHL" evidence="2">
    <location>
        <begin position="739"/>
        <end position="775"/>
    </location>
</feature>
<sequence>MRLHAIVWLISCAALFALQFNRPVLISRSSQISTASQQQNINQGIACPVCAGLKIRISLVDNVKGNCPTCKIKKFMMDKLDNKVFEQEHQTQVHPISVIEVNSEHNLPKCEKKSSSLLNKLFKKEQQPTTVTSLEVTTAKVGVTKSNSINCKTDGEDADNTTYNLRDLCVKCNLNPAQLSIANSKEMKCERLCNGCHTLMQQPTNKMTCKQSLATPDYDNNPAPLLAIDRKTVIKVQDPNNKFVIEPNANSLNLVNSDILLADNHLPIENKKPNNTDHILVDNQVHTNVINVTLPQSSQLIRQSVNQSEADNKAENEQCLTDGSPVTVLTLQNQRVAVIKATASAINPTITSMPSVTIIEERTDDIFETTPDDESVMMQEDFSDDGDDSSLMSRPAAFNPNYRSNNNTLRSNNSSTIKSNSSLKSMPSELAISLNAATHFQSKAEEIMYQNNQQLLEQHQQELRNPSLKTDDGGCNKDAMPILSYSTPPPRYEDVVKESPLFNDPPVRDEPRTAASNAALSSDPLLFTLQYLKHFGKYSELSTQPGGLNKPSAMKLSHQCYLHSHTNPQEVVVVTNPTLSNIQVFNMTGECLAIVKVNNVFCGCSLGNQLLAVATNNKLSVFNYDGEEKAYTAFTKLDGQSIKCMTSLKNSELFVILAFSGLVSLYDCRFSGIVLIKTFSTVDGHKKLFGNIVDVATTCKDDLVVLDAGSSSSSSGSSSSIYVINMATNQLKSAIYPKHELCGRLNNPSSVSVDAHNRIIVSDTGNKRLLIFYAAGTKSTNVHENGPKSNKNENNNKSIKSIQVKTLIGLRLSERDVPKFMDITKGGLLFVLVEKDGNDKLSRINVYSVQ</sequence>
<evidence type="ECO:0000256" key="2">
    <source>
        <dbReference type="PROSITE-ProRule" id="PRU00504"/>
    </source>
</evidence>
<dbReference type="CTD" id="20211690"/>
<dbReference type="HOGENOM" id="CLU_335645_0_0_1"/>
<feature type="signal peptide" evidence="4">
    <location>
        <begin position="1"/>
        <end position="19"/>
    </location>
</feature>
<dbReference type="AlphaFoldDB" id="T1FS93"/>
<feature type="compositionally biased region" description="Low complexity" evidence="3">
    <location>
        <begin position="401"/>
        <end position="421"/>
    </location>
</feature>
<evidence type="ECO:0000256" key="4">
    <source>
        <dbReference type="SAM" id="SignalP"/>
    </source>
</evidence>
<name>T1FS93_HELRO</name>
<dbReference type="EnsemblMetazoa" id="HelroT190746">
    <property type="protein sequence ID" value="HelroP190746"/>
    <property type="gene ID" value="HelroG190746"/>
</dbReference>
<dbReference type="PANTHER" id="PTHR24104:SF47">
    <property type="entry name" value="E3 UBIQUITIN-PROTEIN LIGASE NHLRC1"/>
    <property type="match status" value="1"/>
</dbReference>
<dbReference type="SUPFAM" id="SSF75011">
    <property type="entry name" value="3-carboxy-cis,cis-mucoante lactonizing enzyme"/>
    <property type="match status" value="1"/>
</dbReference>
<evidence type="ECO:0000256" key="3">
    <source>
        <dbReference type="SAM" id="MobiDB-lite"/>
    </source>
</evidence>
<keyword evidence="7" id="KW-1185">Reference proteome</keyword>
<dbReference type="InParanoid" id="T1FS93"/>
<keyword evidence="1" id="KW-0677">Repeat</keyword>
<evidence type="ECO:0000313" key="7">
    <source>
        <dbReference type="Proteomes" id="UP000015101"/>
    </source>
</evidence>
<protein>
    <submittedName>
        <fullName evidence="5 6">Uncharacterized protein</fullName>
    </submittedName>
</protein>
<reference evidence="7" key="1">
    <citation type="submission" date="2012-12" db="EMBL/GenBank/DDBJ databases">
        <authorList>
            <person name="Hellsten U."/>
            <person name="Grimwood J."/>
            <person name="Chapman J.A."/>
            <person name="Shapiro H."/>
            <person name="Aerts A."/>
            <person name="Otillar R.P."/>
            <person name="Terry A.Y."/>
            <person name="Boore J.L."/>
            <person name="Simakov O."/>
            <person name="Marletaz F."/>
            <person name="Cho S.-J."/>
            <person name="Edsinger-Gonzales E."/>
            <person name="Havlak P."/>
            <person name="Kuo D.-H."/>
            <person name="Larsson T."/>
            <person name="Lv J."/>
            <person name="Arendt D."/>
            <person name="Savage R."/>
            <person name="Osoegawa K."/>
            <person name="de Jong P."/>
            <person name="Lindberg D.R."/>
            <person name="Seaver E.C."/>
            <person name="Weisblat D.A."/>
            <person name="Putnam N.H."/>
            <person name="Grigoriev I.V."/>
            <person name="Rokhsar D.S."/>
        </authorList>
    </citation>
    <scope>NUCLEOTIDE SEQUENCE</scope>
</reference>
<proteinExistence type="predicted"/>
<dbReference type="GO" id="GO:0000209">
    <property type="term" value="P:protein polyubiquitination"/>
    <property type="evidence" value="ECO:0000318"/>
    <property type="project" value="GO_Central"/>
</dbReference>
<dbReference type="RefSeq" id="XP_009013414.1">
    <property type="nucleotide sequence ID" value="XM_009015166.1"/>
</dbReference>
<reference evidence="6" key="3">
    <citation type="submission" date="2015-06" db="UniProtKB">
        <authorList>
            <consortium name="EnsemblMetazoa"/>
        </authorList>
    </citation>
    <scope>IDENTIFICATION</scope>
</reference>
<keyword evidence="4" id="KW-0732">Signal</keyword>
<reference evidence="5 7" key="2">
    <citation type="journal article" date="2013" name="Nature">
        <title>Insights into bilaterian evolution from three spiralian genomes.</title>
        <authorList>
            <person name="Simakov O."/>
            <person name="Marletaz F."/>
            <person name="Cho S.J."/>
            <person name="Edsinger-Gonzales E."/>
            <person name="Havlak P."/>
            <person name="Hellsten U."/>
            <person name="Kuo D.H."/>
            <person name="Larsson T."/>
            <person name="Lv J."/>
            <person name="Arendt D."/>
            <person name="Savage R."/>
            <person name="Osoegawa K."/>
            <person name="de Jong P."/>
            <person name="Grimwood J."/>
            <person name="Chapman J.A."/>
            <person name="Shapiro H."/>
            <person name="Aerts A."/>
            <person name="Otillar R.P."/>
            <person name="Terry A.Y."/>
            <person name="Boore J.L."/>
            <person name="Grigoriev I.V."/>
            <person name="Lindberg D.R."/>
            <person name="Seaver E.C."/>
            <person name="Weisblat D.A."/>
            <person name="Putnam N.H."/>
            <person name="Rokhsar D.S."/>
        </authorList>
    </citation>
    <scope>NUCLEOTIDE SEQUENCE</scope>
</reference>
<dbReference type="Proteomes" id="UP000015101">
    <property type="component" value="Unassembled WGS sequence"/>
</dbReference>
<feature type="region of interest" description="Disordered" evidence="3">
    <location>
        <begin position="397"/>
        <end position="421"/>
    </location>
</feature>
<accession>T1FS93</accession>
<dbReference type="GeneID" id="20211690"/>
<dbReference type="PROSITE" id="PS51125">
    <property type="entry name" value="NHL"/>
    <property type="match status" value="1"/>
</dbReference>
<dbReference type="Gene3D" id="2.120.10.30">
    <property type="entry name" value="TolB, C-terminal domain"/>
    <property type="match status" value="1"/>
</dbReference>